<feature type="compositionally biased region" description="Basic and acidic residues" evidence="1">
    <location>
        <begin position="560"/>
        <end position="571"/>
    </location>
</feature>
<protein>
    <recommendedName>
        <fullName evidence="2">Histone deacetylase domain-containing protein</fullName>
    </recommendedName>
</protein>
<dbReference type="PANTHER" id="PTHR47558:SF1">
    <property type="entry name" value="HISTONE DEACETYLASE HOS3"/>
    <property type="match status" value="1"/>
</dbReference>
<dbReference type="Proteomes" id="UP000886653">
    <property type="component" value="Unassembled WGS sequence"/>
</dbReference>
<proteinExistence type="predicted"/>
<evidence type="ECO:0000259" key="2">
    <source>
        <dbReference type="Pfam" id="PF00850"/>
    </source>
</evidence>
<organism evidence="3 4">
    <name type="scientific">Cronartium quercuum f. sp. fusiforme G11</name>
    <dbReference type="NCBI Taxonomy" id="708437"/>
    <lineage>
        <taxon>Eukaryota</taxon>
        <taxon>Fungi</taxon>
        <taxon>Dikarya</taxon>
        <taxon>Basidiomycota</taxon>
        <taxon>Pucciniomycotina</taxon>
        <taxon>Pucciniomycetes</taxon>
        <taxon>Pucciniales</taxon>
        <taxon>Coleosporiaceae</taxon>
        <taxon>Cronartium</taxon>
    </lineage>
</organism>
<reference evidence="3" key="1">
    <citation type="submission" date="2013-11" db="EMBL/GenBank/DDBJ databases">
        <title>Genome sequence of the fusiform rust pathogen reveals effectors for host alternation and coevolution with pine.</title>
        <authorList>
            <consortium name="DOE Joint Genome Institute"/>
            <person name="Smith K."/>
            <person name="Pendleton A."/>
            <person name="Kubisiak T."/>
            <person name="Anderson C."/>
            <person name="Salamov A."/>
            <person name="Aerts A."/>
            <person name="Riley R."/>
            <person name="Clum A."/>
            <person name="Lindquist E."/>
            <person name="Ence D."/>
            <person name="Campbell M."/>
            <person name="Kronenberg Z."/>
            <person name="Feau N."/>
            <person name="Dhillon B."/>
            <person name="Hamelin R."/>
            <person name="Burleigh J."/>
            <person name="Smith J."/>
            <person name="Yandell M."/>
            <person name="Nelson C."/>
            <person name="Grigoriev I."/>
            <person name="Davis J."/>
        </authorList>
    </citation>
    <scope>NUCLEOTIDE SEQUENCE</scope>
    <source>
        <strain evidence="3">G11</strain>
    </source>
</reference>
<dbReference type="InterPro" id="IPR000286">
    <property type="entry name" value="HDACs"/>
</dbReference>
<dbReference type="InterPro" id="IPR037138">
    <property type="entry name" value="His_deacetylse_dom_sf"/>
</dbReference>
<name>A0A9P6N6D2_9BASI</name>
<comment type="caution">
    <text evidence="3">The sequence shown here is derived from an EMBL/GenBank/DDBJ whole genome shotgun (WGS) entry which is preliminary data.</text>
</comment>
<dbReference type="InterPro" id="IPR023801">
    <property type="entry name" value="His_deacetylse_dom"/>
</dbReference>
<dbReference type="AlphaFoldDB" id="A0A9P6N6D2"/>
<dbReference type="Pfam" id="PF00850">
    <property type="entry name" value="Hist_deacetyl"/>
    <property type="match status" value="1"/>
</dbReference>
<dbReference type="InterPro" id="IPR053244">
    <property type="entry name" value="HDAC_HD_type_1"/>
</dbReference>
<dbReference type="PRINTS" id="PR01270">
    <property type="entry name" value="HDASUPER"/>
</dbReference>
<dbReference type="SUPFAM" id="SSF52768">
    <property type="entry name" value="Arginase/deacetylase"/>
    <property type="match status" value="1"/>
</dbReference>
<sequence length="623" mass="68692">MASSSDDSSPVNQLHFVIQDDCYKHLYRRSNNLDLVFERPQRLRFVNLGLATALAWHQSTNPIECHQPAAISDAPGPFALISSPKLIVSRSTRRISTSDPAVQVIHASPEQLIPSPSAFPAADPHPSLSDQASYLDHLVRLCRQAHIHHQLGRSEIPKHLPPGDLYLSTGTEYAVLGAVGACYDALDSIFRLKSQTTKSFVNIRPPGHHCTPTEPMGFCWLNNILVACMHAHLTYDIDRICILDIDLHHGNGSQQIVWDLNASIGSKLKLSYSSIHDLNSYPCEDGDPEKIRDACVNVCQAQSVNQFIQNIHLEHWTDEADFFDRLYPSFWNRLQAHMLTFLTLTHAEPGRTMIFVSAGFDACEHETESMSRYGMKLPTAFYHRFARDLGAFANAHASGRILSVLEGGYSERTLVASSLSYILGLLASEKPEIKEEIEPAWAPELVTQVSDGVLRQSSYATDDELVGRIKKIFGHLDGFERARAELRAETRKAAKMGLQVPPPVADTTGRMRLRSGRLASGTGGEKADTVVVTTTTGSTTTSADSSIEGMFEKLSIAHPKTTEEGGNRESQDAGPVKAELKEAQSEPEALQKSIKTEEPAKEESGQAKPQRLKLVWKSEGLNG</sequence>
<dbReference type="PANTHER" id="PTHR47558">
    <property type="entry name" value="HISTONE DEACETYLASE HOS3"/>
    <property type="match status" value="1"/>
</dbReference>
<evidence type="ECO:0000313" key="3">
    <source>
        <dbReference type="EMBL" id="KAG0140411.1"/>
    </source>
</evidence>
<feature type="region of interest" description="Disordered" evidence="1">
    <location>
        <begin position="558"/>
        <end position="623"/>
    </location>
</feature>
<gene>
    <name evidence="3" type="ORF">CROQUDRAFT_665220</name>
</gene>
<dbReference type="OrthoDB" id="5232919at2759"/>
<accession>A0A9P6N6D2</accession>
<dbReference type="GO" id="GO:0010468">
    <property type="term" value="P:regulation of gene expression"/>
    <property type="evidence" value="ECO:0007669"/>
    <property type="project" value="UniProtKB-ARBA"/>
</dbReference>
<keyword evidence="4" id="KW-1185">Reference proteome</keyword>
<feature type="compositionally biased region" description="Basic and acidic residues" evidence="1">
    <location>
        <begin position="594"/>
        <end position="605"/>
    </location>
</feature>
<dbReference type="InterPro" id="IPR023696">
    <property type="entry name" value="Ureohydrolase_dom_sf"/>
</dbReference>
<dbReference type="GO" id="GO:0005634">
    <property type="term" value="C:nucleus"/>
    <property type="evidence" value="ECO:0007669"/>
    <property type="project" value="TreeGrafter"/>
</dbReference>
<evidence type="ECO:0000256" key="1">
    <source>
        <dbReference type="SAM" id="MobiDB-lite"/>
    </source>
</evidence>
<dbReference type="GO" id="GO:0004407">
    <property type="term" value="F:histone deacetylase activity"/>
    <property type="evidence" value="ECO:0007669"/>
    <property type="project" value="TreeGrafter"/>
</dbReference>
<feature type="domain" description="Histone deacetylase" evidence="2">
    <location>
        <begin position="132"/>
        <end position="418"/>
    </location>
</feature>
<dbReference type="Gene3D" id="3.40.800.20">
    <property type="entry name" value="Histone deacetylase domain"/>
    <property type="match status" value="1"/>
</dbReference>
<dbReference type="EMBL" id="MU167446">
    <property type="protein sequence ID" value="KAG0140411.1"/>
    <property type="molecule type" value="Genomic_DNA"/>
</dbReference>
<evidence type="ECO:0000313" key="4">
    <source>
        <dbReference type="Proteomes" id="UP000886653"/>
    </source>
</evidence>